<dbReference type="Proteomes" id="UP001327560">
    <property type="component" value="Chromosome 4"/>
</dbReference>
<dbReference type="InterPro" id="IPR000851">
    <property type="entry name" value="Ribosomal_uS5"/>
</dbReference>
<reference evidence="2 3" key="1">
    <citation type="submission" date="2023-10" db="EMBL/GenBank/DDBJ databases">
        <title>Chromosome-scale genome assembly provides insights into flower coloration mechanisms of Canna indica.</title>
        <authorList>
            <person name="Li C."/>
        </authorList>
    </citation>
    <scope>NUCLEOTIDE SEQUENCE [LARGE SCALE GENOMIC DNA]</scope>
    <source>
        <tissue evidence="2">Flower</tissue>
    </source>
</reference>
<gene>
    <name evidence="2" type="ORF">Cni_G13575</name>
</gene>
<dbReference type="GO" id="GO:0005840">
    <property type="term" value="C:ribosome"/>
    <property type="evidence" value="ECO:0007669"/>
    <property type="project" value="InterPro"/>
</dbReference>
<keyword evidence="3" id="KW-1185">Reference proteome</keyword>
<organism evidence="2 3">
    <name type="scientific">Canna indica</name>
    <name type="common">Indian-shot</name>
    <dbReference type="NCBI Taxonomy" id="4628"/>
    <lineage>
        <taxon>Eukaryota</taxon>
        <taxon>Viridiplantae</taxon>
        <taxon>Streptophyta</taxon>
        <taxon>Embryophyta</taxon>
        <taxon>Tracheophyta</taxon>
        <taxon>Spermatophyta</taxon>
        <taxon>Magnoliopsida</taxon>
        <taxon>Liliopsida</taxon>
        <taxon>Zingiberales</taxon>
        <taxon>Cannaceae</taxon>
        <taxon>Canna</taxon>
    </lineage>
</organism>
<name>A0AAQ3KCV4_9LILI</name>
<keyword evidence="1" id="KW-0694">RNA-binding</keyword>
<evidence type="ECO:0000256" key="1">
    <source>
        <dbReference type="ARBA" id="ARBA00022884"/>
    </source>
</evidence>
<protein>
    <submittedName>
        <fullName evidence="2">Uncharacterized protein</fullName>
    </submittedName>
</protein>
<dbReference type="GO" id="GO:0006412">
    <property type="term" value="P:translation"/>
    <property type="evidence" value="ECO:0007669"/>
    <property type="project" value="InterPro"/>
</dbReference>
<sequence>MVEFQEKTASFIEMEELYEAKKADKQNIEDTTEDKKNPKGWTEEAKIATIELLAEVEWEKQLAREAQRKDGLALEDVDEEEDYLGIAPLIERLEKKQVKDLENVDQYWEPTNSESDDDKRFSSVEVKKQLDEFEKKCKRHLLELL</sequence>
<accession>A0AAQ3KCV4</accession>
<evidence type="ECO:0000313" key="3">
    <source>
        <dbReference type="Proteomes" id="UP001327560"/>
    </source>
</evidence>
<proteinExistence type="predicted"/>
<evidence type="ECO:0000313" key="2">
    <source>
        <dbReference type="EMBL" id="WOL04853.1"/>
    </source>
</evidence>
<dbReference type="PANTHER" id="PTHR48432">
    <property type="entry name" value="S5 DRBM DOMAIN-CONTAINING PROTEIN"/>
    <property type="match status" value="1"/>
</dbReference>
<dbReference type="GO" id="GO:0003723">
    <property type="term" value="F:RNA binding"/>
    <property type="evidence" value="ECO:0007669"/>
    <property type="project" value="UniProtKB-KW"/>
</dbReference>
<dbReference type="AlphaFoldDB" id="A0AAQ3KCV4"/>
<dbReference type="PANTHER" id="PTHR48432:SF1">
    <property type="entry name" value="S5 DRBM DOMAIN-CONTAINING PROTEIN"/>
    <property type="match status" value="1"/>
</dbReference>
<dbReference type="GO" id="GO:0003735">
    <property type="term" value="F:structural constituent of ribosome"/>
    <property type="evidence" value="ECO:0007669"/>
    <property type="project" value="InterPro"/>
</dbReference>
<dbReference type="EMBL" id="CP136893">
    <property type="protein sequence ID" value="WOL04853.1"/>
    <property type="molecule type" value="Genomic_DNA"/>
</dbReference>